<protein>
    <submittedName>
        <fullName evidence="10">23S rRNA (Uridine(2552)-2'-O-)-methyltransferase</fullName>
    </submittedName>
</protein>
<keyword evidence="6" id="KW-0949">S-adenosyl-L-methionine</keyword>
<keyword evidence="5 10" id="KW-0808">Transferase</keyword>
<dbReference type="GO" id="GO:0016435">
    <property type="term" value="F:rRNA (guanine) methyltransferase activity"/>
    <property type="evidence" value="ECO:0007669"/>
    <property type="project" value="TreeGrafter"/>
</dbReference>
<dbReference type="InParanoid" id="J9DL06"/>
<evidence type="ECO:0000256" key="5">
    <source>
        <dbReference type="ARBA" id="ARBA00022679"/>
    </source>
</evidence>
<dbReference type="InterPro" id="IPR029063">
    <property type="entry name" value="SAM-dependent_MTases_sf"/>
</dbReference>
<dbReference type="STRING" id="1003232.J9DL06"/>
<keyword evidence="7" id="KW-0539">Nucleus</keyword>
<dbReference type="FunFam" id="3.40.50.150:FF:000004">
    <property type="entry name" value="AdoMet-dependent rRNA methyltransferase SPB1"/>
    <property type="match status" value="1"/>
</dbReference>
<dbReference type="Gene3D" id="3.40.50.150">
    <property type="entry name" value="Vaccinia Virus protein VP39"/>
    <property type="match status" value="1"/>
</dbReference>
<dbReference type="AlphaFoldDB" id="J9DL06"/>
<dbReference type="InterPro" id="IPR015507">
    <property type="entry name" value="rRNA-MeTfrase_E"/>
</dbReference>
<comment type="caution">
    <text evidence="10">The sequence shown here is derived from an EMBL/GenBank/DDBJ whole genome shotgun (WGS) entry which is preliminary data.</text>
</comment>
<evidence type="ECO:0000256" key="7">
    <source>
        <dbReference type="ARBA" id="ARBA00023242"/>
    </source>
</evidence>
<evidence type="ECO:0000313" key="10">
    <source>
        <dbReference type="EMBL" id="EJW03280.1"/>
    </source>
</evidence>
<name>J9DL06_EDHAE</name>
<dbReference type="GO" id="GO:0000466">
    <property type="term" value="P:maturation of 5.8S rRNA from tricistronic rRNA transcript (SSU-rRNA, 5.8S rRNA, LSU-rRNA)"/>
    <property type="evidence" value="ECO:0007669"/>
    <property type="project" value="TreeGrafter"/>
</dbReference>
<accession>J9DL06</accession>
<evidence type="ECO:0000259" key="8">
    <source>
        <dbReference type="Pfam" id="PF01728"/>
    </source>
</evidence>
<evidence type="ECO:0000256" key="4">
    <source>
        <dbReference type="ARBA" id="ARBA00022603"/>
    </source>
</evidence>
<feature type="domain" description="Ribosomal RNA methyltransferase FtsJ" evidence="8">
    <location>
        <begin position="23"/>
        <end position="198"/>
    </location>
</feature>
<dbReference type="EMBL" id="AFBI03000041">
    <property type="protein sequence ID" value="EJW03280.1"/>
    <property type="molecule type" value="Genomic_DNA"/>
</dbReference>
<evidence type="ECO:0000256" key="6">
    <source>
        <dbReference type="ARBA" id="ARBA00022691"/>
    </source>
</evidence>
<keyword evidence="4 10" id="KW-0489">Methyltransferase</keyword>
<keyword evidence="11" id="KW-1185">Reference proteome</keyword>
<keyword evidence="2" id="KW-0690">Ribosome biogenesis</keyword>
<dbReference type="Proteomes" id="UP000003163">
    <property type="component" value="Unassembled WGS sequence"/>
</dbReference>
<evidence type="ECO:0000256" key="3">
    <source>
        <dbReference type="ARBA" id="ARBA00022552"/>
    </source>
</evidence>
<dbReference type="Pfam" id="PF11861">
    <property type="entry name" value="DUF3381"/>
    <property type="match status" value="1"/>
</dbReference>
<sequence>MGRKKVGKQRLDKYYHLAKEHGYRARSAFKLVQLNKKYGLLQCNNVVDLCAAPGGWLQVLNNELPVMRQIVGIDLCPIKPIPGVSTLVCDITHIDICLKEIRNILDGPCDLVLHDGAPNVGTDWTIDAYQQNELVLSAMNLACKLLRKNGTFVSKVFRSKDYSSLLWLFNQLFDDVSVTKPLASRNESAEIYIVAKNFKRPDKIDPDMFDPNKIFEERSFKTLRKVLKPLTAATCCSDAIRNGENIDYDVTENEDANALILENQLNDEFEENNTAKSDKTDEKRGGEEYEVISRTSKGVSIKKLLTKKNRDGYEDMNFYKTMSFEHFLTEPELLHCLVNYSKVNFEDYKGLIEPEIANLCDDLKTINYYDFKKIVKKRDALVQKIKMSVEESEQSVDVICDQADTVVNLSMSDTNFESKDDEKKIQSTIKSKKKHFTGEDLILAKQLYCLFPKEDVPVKETVDEDDEEWKLKMIESDIKRQKRKQKRMNLMKKLKELNLNCLIYQVTSFLKIRFLK</sequence>
<evidence type="ECO:0000313" key="11">
    <source>
        <dbReference type="Proteomes" id="UP000003163"/>
    </source>
</evidence>
<organism evidence="10 11">
    <name type="scientific">Edhazardia aedis (strain USNM 41457)</name>
    <name type="common">Microsporidian parasite</name>
    <dbReference type="NCBI Taxonomy" id="1003232"/>
    <lineage>
        <taxon>Eukaryota</taxon>
        <taxon>Fungi</taxon>
        <taxon>Fungi incertae sedis</taxon>
        <taxon>Microsporidia</taxon>
        <taxon>Edhazardia</taxon>
    </lineage>
</organism>
<dbReference type="Pfam" id="PF01728">
    <property type="entry name" value="FtsJ"/>
    <property type="match status" value="1"/>
</dbReference>
<dbReference type="PANTHER" id="PTHR10920:SF13">
    <property type="entry name" value="PRE-RRNA 2'-O-RIBOSE RNA METHYLTRANSFERASE FTSJ3"/>
    <property type="match status" value="1"/>
</dbReference>
<dbReference type="InterPro" id="IPR050082">
    <property type="entry name" value="RNA_methyltr_RlmE"/>
</dbReference>
<evidence type="ECO:0000256" key="1">
    <source>
        <dbReference type="ARBA" id="ARBA00004604"/>
    </source>
</evidence>
<dbReference type="GO" id="GO:0000463">
    <property type="term" value="P:maturation of LSU-rRNA from tricistronic rRNA transcript (SSU-rRNA, 5.8S rRNA, LSU-rRNA)"/>
    <property type="evidence" value="ECO:0007669"/>
    <property type="project" value="TreeGrafter"/>
</dbReference>
<dbReference type="GO" id="GO:0005730">
    <property type="term" value="C:nucleolus"/>
    <property type="evidence" value="ECO:0007669"/>
    <property type="project" value="UniProtKB-SubCell"/>
</dbReference>
<dbReference type="SUPFAM" id="SSF53335">
    <property type="entry name" value="S-adenosyl-L-methionine-dependent methyltransferases"/>
    <property type="match status" value="1"/>
</dbReference>
<dbReference type="HAMAP" id="MF_01547">
    <property type="entry name" value="RNA_methyltr_E"/>
    <property type="match status" value="1"/>
</dbReference>
<evidence type="ECO:0000256" key="2">
    <source>
        <dbReference type="ARBA" id="ARBA00022517"/>
    </source>
</evidence>
<reference evidence="10 11" key="1">
    <citation type="submission" date="2011-08" db="EMBL/GenBank/DDBJ databases">
        <authorList>
            <person name="Liu Z.J."/>
            <person name="Shi F.L."/>
            <person name="Lu J.Q."/>
            <person name="Li M."/>
            <person name="Wang Z.L."/>
        </authorList>
    </citation>
    <scope>NUCLEOTIDE SEQUENCE [LARGE SCALE GENOMIC DNA]</scope>
    <source>
        <strain evidence="10 11">USNM 41457</strain>
    </source>
</reference>
<gene>
    <name evidence="10" type="ORF">EDEG_02346</name>
</gene>
<dbReference type="OrthoDB" id="1287559at2759"/>
<keyword evidence="3" id="KW-0698">rRNA processing</keyword>
<reference evidence="11" key="2">
    <citation type="submission" date="2015-07" db="EMBL/GenBank/DDBJ databases">
        <title>Contrasting host-pathogen interactions and genome evolution in two generalist and specialist microsporidian pathogens of mosquitoes.</title>
        <authorList>
            <consortium name="The Broad Institute Genomics Platform"/>
            <consortium name="The Broad Institute Genome Sequencing Center for Infectious Disease"/>
            <person name="Cuomo C.A."/>
            <person name="Sanscrainte N.D."/>
            <person name="Goldberg J.M."/>
            <person name="Heiman D."/>
            <person name="Young S."/>
            <person name="Zeng Q."/>
            <person name="Becnel J.J."/>
            <person name="Birren B.W."/>
        </authorList>
    </citation>
    <scope>NUCLEOTIDE SEQUENCE [LARGE SCALE GENOMIC DNA]</scope>
    <source>
        <strain evidence="11">USNM 41457</strain>
    </source>
</reference>
<dbReference type="HOGENOM" id="CLU_009422_8_2_1"/>
<dbReference type="GO" id="GO:0030687">
    <property type="term" value="C:preribosome, large subunit precursor"/>
    <property type="evidence" value="ECO:0007669"/>
    <property type="project" value="TreeGrafter"/>
</dbReference>
<dbReference type="VEuPathDB" id="MicrosporidiaDB:EDEG_02346"/>
<proteinExistence type="inferred from homology"/>
<dbReference type="GO" id="GO:0008650">
    <property type="term" value="F:rRNA (uridine-2'-O-)-methyltransferase activity"/>
    <property type="evidence" value="ECO:0007669"/>
    <property type="project" value="TreeGrafter"/>
</dbReference>
<dbReference type="InterPro" id="IPR024576">
    <property type="entry name" value="rRNA_MeTfrase_Spb1_DUF3381"/>
</dbReference>
<feature type="domain" description="DUF3381" evidence="9">
    <location>
        <begin position="306"/>
        <end position="434"/>
    </location>
</feature>
<comment type="subcellular location">
    <subcellularLocation>
        <location evidence="1">Nucleus</location>
        <location evidence="1">Nucleolus</location>
    </subcellularLocation>
</comment>
<dbReference type="InterPro" id="IPR002877">
    <property type="entry name" value="RNA_MeTrfase_FtsJ_dom"/>
</dbReference>
<evidence type="ECO:0000259" key="9">
    <source>
        <dbReference type="Pfam" id="PF11861"/>
    </source>
</evidence>
<dbReference type="PANTHER" id="PTHR10920">
    <property type="entry name" value="RIBOSOMAL RNA METHYLTRANSFERASE"/>
    <property type="match status" value="1"/>
</dbReference>